<dbReference type="AlphaFoldDB" id="A0A0P7B2H1"/>
<comment type="caution">
    <text evidence="2">The sequence shown here is derived from an EMBL/GenBank/DDBJ whole genome shotgun (WGS) entry which is preliminary data.</text>
</comment>
<name>A0A0P7B2H1_9HYPO</name>
<sequence>MLVQPLGRQKPGIGRLPHCRQVQIGRQLLAVREHHPRPAVRQRRRLLGAHALPKLDAEAPQLPLHGPRDGIPADEARARGDEDDGRLGEREPDLPRDLDARRPRARDDDVARGADLLGCAVQARQQLAVRAAGLPRQVGVGGVGAGGEDEVVVREHAQPVGASVDLDGAGRGVNGRGGADDELDASERVLGQAGLDGGDDLVVLDQVWYDGPDGGEVPVKVAVLRGVSLMRHGHTGSF</sequence>
<reference evidence="2 3" key="1">
    <citation type="submission" date="2015-09" db="EMBL/GenBank/DDBJ databases">
        <title>Draft genome of a European isolate of the apple canker pathogen Neonectria ditissima.</title>
        <authorList>
            <person name="Gomez-Cortecero A."/>
            <person name="Harrison R.J."/>
            <person name="Armitage A.D."/>
        </authorList>
    </citation>
    <scope>NUCLEOTIDE SEQUENCE [LARGE SCALE GENOMIC DNA]</scope>
    <source>
        <strain evidence="2 3">R09/05</strain>
    </source>
</reference>
<dbReference type="EMBL" id="LKCW01000243">
    <property type="protein sequence ID" value="KPM35601.1"/>
    <property type="molecule type" value="Genomic_DNA"/>
</dbReference>
<feature type="compositionally biased region" description="Basic and acidic residues" evidence="1">
    <location>
        <begin position="74"/>
        <end position="107"/>
    </location>
</feature>
<evidence type="ECO:0000256" key="1">
    <source>
        <dbReference type="SAM" id="MobiDB-lite"/>
    </source>
</evidence>
<evidence type="ECO:0000313" key="2">
    <source>
        <dbReference type="EMBL" id="KPM35601.1"/>
    </source>
</evidence>
<feature type="region of interest" description="Disordered" evidence="1">
    <location>
        <begin position="57"/>
        <end position="107"/>
    </location>
</feature>
<keyword evidence="3" id="KW-1185">Reference proteome</keyword>
<organism evidence="2 3">
    <name type="scientific">Neonectria ditissima</name>
    <dbReference type="NCBI Taxonomy" id="78410"/>
    <lineage>
        <taxon>Eukaryota</taxon>
        <taxon>Fungi</taxon>
        <taxon>Dikarya</taxon>
        <taxon>Ascomycota</taxon>
        <taxon>Pezizomycotina</taxon>
        <taxon>Sordariomycetes</taxon>
        <taxon>Hypocreomycetidae</taxon>
        <taxon>Hypocreales</taxon>
        <taxon>Nectriaceae</taxon>
        <taxon>Neonectria</taxon>
    </lineage>
</organism>
<accession>A0A0P7B2H1</accession>
<protein>
    <submittedName>
        <fullName evidence="2">Uncharacterized protein</fullName>
    </submittedName>
</protein>
<evidence type="ECO:0000313" key="3">
    <source>
        <dbReference type="Proteomes" id="UP000050424"/>
    </source>
</evidence>
<dbReference type="Proteomes" id="UP000050424">
    <property type="component" value="Unassembled WGS sequence"/>
</dbReference>
<gene>
    <name evidence="2" type="ORF">AK830_g10970</name>
</gene>
<proteinExistence type="predicted"/>